<reference evidence="2" key="1">
    <citation type="journal article" date="2019" name="Int. J. Syst. Evol. Microbiol.">
        <title>The Global Catalogue of Microorganisms (GCM) 10K type strain sequencing project: providing services to taxonomists for standard genome sequencing and annotation.</title>
        <authorList>
            <consortium name="The Broad Institute Genomics Platform"/>
            <consortium name="The Broad Institute Genome Sequencing Center for Infectious Disease"/>
            <person name="Wu L."/>
            <person name="Ma J."/>
        </authorList>
    </citation>
    <scope>NUCLEOTIDE SEQUENCE [LARGE SCALE GENOMIC DNA]</scope>
    <source>
        <strain evidence="2">CGMCC 4.1641</strain>
    </source>
</reference>
<organism evidence="1 2">
    <name type="scientific">Streptomyces aureoversilis</name>
    <dbReference type="NCBI Taxonomy" id="67277"/>
    <lineage>
        <taxon>Bacteria</taxon>
        <taxon>Bacillati</taxon>
        <taxon>Actinomycetota</taxon>
        <taxon>Actinomycetes</taxon>
        <taxon>Kitasatosporales</taxon>
        <taxon>Streptomycetaceae</taxon>
        <taxon>Streptomyces</taxon>
    </lineage>
</organism>
<accession>A0ABW0A3L0</accession>
<sequence length="67" mass="7163">MSIASLVEQAAQDPAQDDDGRAVLIKAIYAAEAVRHETQGQSRTLMTEADAKVAAEEDQAAFHARGH</sequence>
<comment type="caution">
    <text evidence="1">The sequence shown here is derived from an EMBL/GenBank/DDBJ whole genome shotgun (WGS) entry which is preliminary data.</text>
</comment>
<protein>
    <submittedName>
        <fullName evidence="1">Uncharacterized protein</fullName>
    </submittedName>
</protein>
<dbReference type="RefSeq" id="WP_382047126.1">
    <property type="nucleotide sequence ID" value="NZ_JBHSKJ010000016.1"/>
</dbReference>
<proteinExistence type="predicted"/>
<dbReference type="Proteomes" id="UP001596222">
    <property type="component" value="Unassembled WGS sequence"/>
</dbReference>
<evidence type="ECO:0000313" key="1">
    <source>
        <dbReference type="EMBL" id="MFC5148084.1"/>
    </source>
</evidence>
<evidence type="ECO:0000313" key="2">
    <source>
        <dbReference type="Proteomes" id="UP001596222"/>
    </source>
</evidence>
<gene>
    <name evidence="1" type="ORF">ACFPP6_25775</name>
</gene>
<keyword evidence="2" id="KW-1185">Reference proteome</keyword>
<dbReference type="EMBL" id="JBHSKJ010000016">
    <property type="protein sequence ID" value="MFC5148084.1"/>
    <property type="molecule type" value="Genomic_DNA"/>
</dbReference>
<name>A0ABW0A3L0_9ACTN</name>